<keyword evidence="2" id="KW-1185">Reference proteome</keyword>
<comment type="caution">
    <text evidence="1">The sequence shown here is derived from an EMBL/GenBank/DDBJ whole genome shotgun (WGS) entry which is preliminary data.</text>
</comment>
<accession>A0A0L7LHG4</accession>
<dbReference type="PROSITE" id="PS51257">
    <property type="entry name" value="PROKAR_LIPOPROTEIN"/>
    <property type="match status" value="1"/>
</dbReference>
<dbReference type="Pfam" id="PF23106">
    <property type="entry name" value="EGF_Teneurin"/>
    <property type="match status" value="1"/>
</dbReference>
<dbReference type="EMBL" id="JTDY01001123">
    <property type="protein sequence ID" value="KOB74809.1"/>
    <property type="molecule type" value="Genomic_DNA"/>
</dbReference>
<evidence type="ECO:0000313" key="1">
    <source>
        <dbReference type="EMBL" id="KOB74809.1"/>
    </source>
</evidence>
<dbReference type="AlphaFoldDB" id="A0A0L7LHG4"/>
<reference evidence="1 2" key="1">
    <citation type="journal article" date="2015" name="Genome Biol. Evol.">
        <title>The genome of winter moth (Operophtera brumata) provides a genomic perspective on sexual dimorphism and phenology.</title>
        <authorList>
            <person name="Derks M.F."/>
            <person name="Smit S."/>
            <person name="Salis L."/>
            <person name="Schijlen E."/>
            <person name="Bossers A."/>
            <person name="Mateman C."/>
            <person name="Pijl A.S."/>
            <person name="de Ridder D."/>
            <person name="Groenen M.A."/>
            <person name="Visser M.E."/>
            <person name="Megens H.J."/>
        </authorList>
    </citation>
    <scope>NUCLEOTIDE SEQUENCE [LARGE SCALE GENOMIC DNA]</scope>
    <source>
        <strain evidence="1">WM2013NL</strain>
        <tissue evidence="1">Head and thorax</tissue>
    </source>
</reference>
<proteinExistence type="predicted"/>
<protein>
    <recommendedName>
        <fullName evidence="3">EGF-like domain-containing protein</fullName>
    </recommendedName>
</protein>
<sequence>MRSLLAYYASSVMSGASCARDCSSRGDCMNGTCLCEIRYSGVECADPNLPYHACEYSNDTPTCPTTPERHIAI</sequence>
<name>A0A0L7LHG4_OPEBR</name>
<dbReference type="Proteomes" id="UP000037510">
    <property type="component" value="Unassembled WGS sequence"/>
</dbReference>
<evidence type="ECO:0000313" key="2">
    <source>
        <dbReference type="Proteomes" id="UP000037510"/>
    </source>
</evidence>
<dbReference type="STRING" id="104452.A0A0L7LHG4"/>
<evidence type="ECO:0008006" key="3">
    <source>
        <dbReference type="Google" id="ProtNLM"/>
    </source>
</evidence>
<gene>
    <name evidence="1" type="ORF">OBRU01_02068</name>
</gene>
<dbReference type="Gene3D" id="2.60.120.260">
    <property type="entry name" value="Galactose-binding domain-like"/>
    <property type="match status" value="1"/>
</dbReference>
<organism evidence="1 2">
    <name type="scientific">Operophtera brumata</name>
    <name type="common">Winter moth</name>
    <name type="synonym">Phalaena brumata</name>
    <dbReference type="NCBI Taxonomy" id="104452"/>
    <lineage>
        <taxon>Eukaryota</taxon>
        <taxon>Metazoa</taxon>
        <taxon>Ecdysozoa</taxon>
        <taxon>Arthropoda</taxon>
        <taxon>Hexapoda</taxon>
        <taxon>Insecta</taxon>
        <taxon>Pterygota</taxon>
        <taxon>Neoptera</taxon>
        <taxon>Endopterygota</taxon>
        <taxon>Lepidoptera</taxon>
        <taxon>Glossata</taxon>
        <taxon>Ditrysia</taxon>
        <taxon>Geometroidea</taxon>
        <taxon>Geometridae</taxon>
        <taxon>Larentiinae</taxon>
        <taxon>Operophtera</taxon>
    </lineage>
</organism>